<dbReference type="KEGG" id="lgi:LOTGIDRAFT_169013"/>
<protein>
    <recommendedName>
        <fullName evidence="2">EF-hand domain-containing protein</fullName>
    </recommendedName>
</protein>
<dbReference type="HOGENOM" id="CLU_1410297_0_0_1"/>
<keyword evidence="4" id="KW-1185">Reference proteome</keyword>
<dbReference type="CTD" id="20241042"/>
<accession>V3ZSA0</accession>
<dbReference type="PROSITE" id="PS50222">
    <property type="entry name" value="EF_HAND_2"/>
    <property type="match status" value="2"/>
</dbReference>
<feature type="transmembrane region" description="Helical" evidence="1">
    <location>
        <begin position="26"/>
        <end position="42"/>
    </location>
</feature>
<organism evidence="3 4">
    <name type="scientific">Lottia gigantea</name>
    <name type="common">Giant owl limpet</name>
    <dbReference type="NCBI Taxonomy" id="225164"/>
    <lineage>
        <taxon>Eukaryota</taxon>
        <taxon>Metazoa</taxon>
        <taxon>Spiralia</taxon>
        <taxon>Lophotrochozoa</taxon>
        <taxon>Mollusca</taxon>
        <taxon>Gastropoda</taxon>
        <taxon>Patellogastropoda</taxon>
        <taxon>Lottioidea</taxon>
        <taxon>Lottiidae</taxon>
        <taxon>Lottia</taxon>
    </lineage>
</organism>
<sequence>MSINPDKNVFFSFYKESSEHSQYDRLYFNVITTCILYIFSKYDRLYCNIIKTCILYIFTSMIGYIVTLLAVLTVATAAPLDLKAPYAKLDANGDGKATYDEFSAALSSLDSDHNGKIVLGEYIAGSVADKTLATRIFDYLDYDADGHLDADDLNVGFHQFDVNLDNGVSFDEFSAGFQAILSLLLPATSKPIG</sequence>
<dbReference type="InterPro" id="IPR011992">
    <property type="entry name" value="EF-hand-dom_pair"/>
</dbReference>
<name>V3ZSA0_LOTGI</name>
<dbReference type="AlphaFoldDB" id="V3ZSA0"/>
<dbReference type="EMBL" id="KB203598">
    <property type="protein sequence ID" value="ESO83776.1"/>
    <property type="molecule type" value="Genomic_DNA"/>
</dbReference>
<reference evidence="3 4" key="1">
    <citation type="journal article" date="2013" name="Nature">
        <title>Insights into bilaterian evolution from three spiralian genomes.</title>
        <authorList>
            <person name="Simakov O."/>
            <person name="Marletaz F."/>
            <person name="Cho S.J."/>
            <person name="Edsinger-Gonzales E."/>
            <person name="Havlak P."/>
            <person name="Hellsten U."/>
            <person name="Kuo D.H."/>
            <person name="Larsson T."/>
            <person name="Lv J."/>
            <person name="Arendt D."/>
            <person name="Savage R."/>
            <person name="Osoegawa K."/>
            <person name="de Jong P."/>
            <person name="Grimwood J."/>
            <person name="Chapman J.A."/>
            <person name="Shapiro H."/>
            <person name="Aerts A."/>
            <person name="Otillar R.P."/>
            <person name="Terry A.Y."/>
            <person name="Boore J.L."/>
            <person name="Grigoriev I.V."/>
            <person name="Lindberg D.R."/>
            <person name="Seaver E.C."/>
            <person name="Weisblat D.A."/>
            <person name="Putnam N.H."/>
            <person name="Rokhsar D.S."/>
        </authorList>
    </citation>
    <scope>NUCLEOTIDE SEQUENCE [LARGE SCALE GENOMIC DNA]</scope>
</reference>
<dbReference type="Pfam" id="PF13202">
    <property type="entry name" value="EF-hand_5"/>
    <property type="match status" value="2"/>
</dbReference>
<keyword evidence="1" id="KW-1133">Transmembrane helix</keyword>
<keyword evidence="1" id="KW-0472">Membrane</keyword>
<evidence type="ECO:0000313" key="3">
    <source>
        <dbReference type="EMBL" id="ESO83776.1"/>
    </source>
</evidence>
<evidence type="ECO:0000256" key="1">
    <source>
        <dbReference type="SAM" id="Phobius"/>
    </source>
</evidence>
<feature type="domain" description="EF-hand" evidence="2">
    <location>
        <begin position="77"/>
        <end position="112"/>
    </location>
</feature>
<gene>
    <name evidence="3" type="ORF">LOTGIDRAFT_169013</name>
</gene>
<dbReference type="GeneID" id="20241042"/>
<evidence type="ECO:0000259" key="2">
    <source>
        <dbReference type="PROSITE" id="PS50222"/>
    </source>
</evidence>
<keyword evidence="1" id="KW-0812">Transmembrane</keyword>
<dbReference type="InterPro" id="IPR002048">
    <property type="entry name" value="EF_hand_dom"/>
</dbReference>
<dbReference type="GO" id="GO:0005509">
    <property type="term" value="F:calcium ion binding"/>
    <property type="evidence" value="ECO:0007669"/>
    <property type="project" value="InterPro"/>
</dbReference>
<feature type="transmembrane region" description="Helical" evidence="1">
    <location>
        <begin position="54"/>
        <end position="78"/>
    </location>
</feature>
<proteinExistence type="predicted"/>
<dbReference type="RefSeq" id="XP_009065558.1">
    <property type="nucleotide sequence ID" value="XM_009067310.1"/>
</dbReference>
<evidence type="ECO:0000313" key="4">
    <source>
        <dbReference type="Proteomes" id="UP000030746"/>
    </source>
</evidence>
<dbReference type="OrthoDB" id="6129935at2759"/>
<dbReference type="SUPFAM" id="SSF47473">
    <property type="entry name" value="EF-hand"/>
    <property type="match status" value="1"/>
</dbReference>
<dbReference type="Gene3D" id="1.10.238.10">
    <property type="entry name" value="EF-hand"/>
    <property type="match status" value="1"/>
</dbReference>
<dbReference type="Proteomes" id="UP000030746">
    <property type="component" value="Unassembled WGS sequence"/>
</dbReference>
<feature type="domain" description="EF-hand" evidence="2">
    <location>
        <begin position="148"/>
        <end position="183"/>
    </location>
</feature>